<reference evidence="1 2" key="1">
    <citation type="journal article" date="2022" name="DNA Res.">
        <title>Chromosomal-level genome assembly of the orchid tree Bauhinia variegata (Leguminosae; Cercidoideae) supports the allotetraploid origin hypothesis of Bauhinia.</title>
        <authorList>
            <person name="Zhong Y."/>
            <person name="Chen Y."/>
            <person name="Zheng D."/>
            <person name="Pang J."/>
            <person name="Liu Y."/>
            <person name="Luo S."/>
            <person name="Meng S."/>
            <person name="Qian L."/>
            <person name="Wei D."/>
            <person name="Dai S."/>
            <person name="Zhou R."/>
        </authorList>
    </citation>
    <scope>NUCLEOTIDE SEQUENCE [LARGE SCALE GENOMIC DNA]</scope>
    <source>
        <strain evidence="1">BV-YZ2020</strain>
    </source>
</reference>
<organism evidence="1 2">
    <name type="scientific">Bauhinia variegata</name>
    <name type="common">Purple orchid tree</name>
    <name type="synonym">Phanera variegata</name>
    <dbReference type="NCBI Taxonomy" id="167791"/>
    <lineage>
        <taxon>Eukaryota</taxon>
        <taxon>Viridiplantae</taxon>
        <taxon>Streptophyta</taxon>
        <taxon>Embryophyta</taxon>
        <taxon>Tracheophyta</taxon>
        <taxon>Spermatophyta</taxon>
        <taxon>Magnoliopsida</taxon>
        <taxon>eudicotyledons</taxon>
        <taxon>Gunneridae</taxon>
        <taxon>Pentapetalae</taxon>
        <taxon>rosids</taxon>
        <taxon>fabids</taxon>
        <taxon>Fabales</taxon>
        <taxon>Fabaceae</taxon>
        <taxon>Cercidoideae</taxon>
        <taxon>Cercideae</taxon>
        <taxon>Bauhiniinae</taxon>
        <taxon>Bauhinia</taxon>
    </lineage>
</organism>
<accession>A0ACB9PF78</accession>
<protein>
    <submittedName>
        <fullName evidence="1">Uncharacterized protein</fullName>
    </submittedName>
</protein>
<dbReference type="Proteomes" id="UP000828941">
    <property type="component" value="Chromosome 4"/>
</dbReference>
<proteinExistence type="predicted"/>
<name>A0ACB9PF78_BAUVA</name>
<gene>
    <name evidence="1" type="ORF">L6164_008269</name>
</gene>
<keyword evidence="2" id="KW-1185">Reference proteome</keyword>
<comment type="caution">
    <text evidence="1">The sequence shown here is derived from an EMBL/GenBank/DDBJ whole genome shotgun (WGS) entry which is preliminary data.</text>
</comment>
<dbReference type="EMBL" id="CM039429">
    <property type="protein sequence ID" value="KAI4347457.1"/>
    <property type="molecule type" value="Genomic_DNA"/>
</dbReference>
<evidence type="ECO:0000313" key="1">
    <source>
        <dbReference type="EMBL" id="KAI4347457.1"/>
    </source>
</evidence>
<sequence length="458" mass="52257">MEDEFEEFVIEPFLREETDLDYEFDAPRFYDFTKPEKFWEAVEAELWFESATSYPPSPFVLKLRMGSTNPKEIVDTSANYRDGESLNNLDDDPGCCMETEDSAVVDDGRVIDTLQGKTKSPGNSTRLSGSTLMKPTASHLAKQKNPEEVRLHTAGIFRRLQNQNSLIINGQATKRQKLETGYLRKAAHLKHQALFAHKTTKQTDLTDVNLNSRPKITVPQQPDLETARRAQLHKCRIDATLSEQTKSSSHTFKARPLNRKILEAPSISFRKKTPQLPDFHVFHLKTTERAMQHMSNNARGISRSNSIDIDTRHPIRPNFSDASKQEKNRIVDKLRVSPDNKSKGERGVFRNINEENAFPMELKFTNDKKFLKKPPIESFSKLSLVSEVSEVKQTTKSQSKEQPISKGLKENRPESFLQKDKRTVLVKEAMQKACGTQYQCVNDRGIADIKSNLNLDIC</sequence>
<evidence type="ECO:0000313" key="2">
    <source>
        <dbReference type="Proteomes" id="UP000828941"/>
    </source>
</evidence>